<feature type="transmembrane region" description="Helical" evidence="7">
    <location>
        <begin position="472"/>
        <end position="491"/>
    </location>
</feature>
<dbReference type="AlphaFoldDB" id="A0A9W9CWU8"/>
<dbReference type="InterPro" id="IPR020846">
    <property type="entry name" value="MFS_dom"/>
</dbReference>
<evidence type="ECO:0000256" key="2">
    <source>
        <dbReference type="ARBA" id="ARBA00022448"/>
    </source>
</evidence>
<keyword evidence="2" id="KW-0813">Transport</keyword>
<feature type="transmembrane region" description="Helical" evidence="7">
    <location>
        <begin position="23"/>
        <end position="43"/>
    </location>
</feature>
<evidence type="ECO:0000256" key="7">
    <source>
        <dbReference type="SAM" id="Phobius"/>
    </source>
</evidence>
<feature type="transmembrane region" description="Helical" evidence="7">
    <location>
        <begin position="372"/>
        <end position="392"/>
    </location>
</feature>
<dbReference type="OrthoDB" id="10262656at2759"/>
<feature type="compositionally biased region" description="Polar residues" evidence="6">
    <location>
        <begin position="227"/>
        <end position="247"/>
    </location>
</feature>
<dbReference type="CDD" id="cd17330">
    <property type="entry name" value="MFS_SLC46_TetA_like"/>
    <property type="match status" value="1"/>
</dbReference>
<keyword evidence="5 7" id="KW-0472">Membrane</keyword>
<reference evidence="9" key="1">
    <citation type="submission" date="2022-10" db="EMBL/GenBank/DDBJ databases">
        <title>Tapping the CABI collections for fungal endophytes: first genome assemblies for Collariella, Neodidymelliopsis, Ascochyta clinopodiicola, Didymella pomorum, Didymosphaeria variabile, Neocosmospora piperis and Neocucurbitaria cava.</title>
        <authorList>
            <person name="Hill R."/>
        </authorList>
    </citation>
    <scope>NUCLEOTIDE SEQUENCE</scope>
    <source>
        <strain evidence="9">IMI 355082</strain>
    </source>
</reference>
<dbReference type="GO" id="GO:0022857">
    <property type="term" value="F:transmembrane transporter activity"/>
    <property type="evidence" value="ECO:0007669"/>
    <property type="project" value="InterPro"/>
</dbReference>
<dbReference type="SUPFAM" id="SSF103473">
    <property type="entry name" value="MFS general substrate transporter"/>
    <property type="match status" value="1"/>
</dbReference>
<evidence type="ECO:0000313" key="10">
    <source>
        <dbReference type="Proteomes" id="UP001140453"/>
    </source>
</evidence>
<sequence length="552" mass="60395">MSMFPYIYYMVKDFGIAENDISFYAGMVTSAFTFAEFSTGMLWGRLSDKIGRKPVLLTGLAGTALSVLVLGFAPNIWVALIARALGGLLNGNIGVLQTTVAELVTVKEHQPRAYTIMPLVWCLGSIVGPMIGGNLARPCKNMPSLFPAGTIWEKYPYLLPNLFSAATCVFGVLVGLLFLEETHADKKDRHDPGLELGNCIARHFSWFTKQDAQNASETVSLLGRNGQPPSYRTNESSPQLSSTPEADVEQQSLVNAEVVGNRLRASVDSRRVHVEKPKLSARQAFTRPVIMNIISYGILAFHTMTFDQLFPVFLSTPKQNPPQPIELPFHFVDGFDLDQKTIGLLLSVQGVYSLFATVFLFPFVVSRVGTLNLFRILAGLYFLLYFFTPYLVLLPESVRMVGVYTAVIWRCTFQSLVYPSNAILLTNSAPNLQTLGTINGVAASTASLCRAFGPTISGLLYALGLSTGYSGLAWWCNGIVAIAGAIISHQITEPQGRMDEKINEDEEAAQEAATVAAASELQPEMVPGRVSIDIVRRASQVDMVRRASQVQL</sequence>
<evidence type="ECO:0000259" key="8">
    <source>
        <dbReference type="PROSITE" id="PS50850"/>
    </source>
</evidence>
<dbReference type="PANTHER" id="PTHR23504:SF15">
    <property type="entry name" value="MAJOR FACILITATOR SUPERFAMILY (MFS) PROFILE DOMAIN-CONTAINING PROTEIN"/>
    <property type="match status" value="1"/>
</dbReference>
<feature type="transmembrane region" description="Helical" evidence="7">
    <location>
        <begin position="285"/>
        <end position="304"/>
    </location>
</feature>
<feature type="transmembrane region" description="Helical" evidence="7">
    <location>
        <begin position="157"/>
        <end position="179"/>
    </location>
</feature>
<dbReference type="EMBL" id="JAPEVB010000003">
    <property type="protein sequence ID" value="KAJ4390559.1"/>
    <property type="molecule type" value="Genomic_DNA"/>
</dbReference>
<feature type="transmembrane region" description="Helical" evidence="7">
    <location>
        <begin position="116"/>
        <end position="137"/>
    </location>
</feature>
<keyword evidence="4 7" id="KW-1133">Transmembrane helix</keyword>
<dbReference type="InterPro" id="IPR036259">
    <property type="entry name" value="MFS_trans_sf"/>
</dbReference>
<dbReference type="PANTHER" id="PTHR23504">
    <property type="entry name" value="MAJOR FACILITATOR SUPERFAMILY DOMAIN-CONTAINING PROTEIN 10"/>
    <property type="match status" value="1"/>
</dbReference>
<feature type="domain" description="Major facilitator superfamily (MFS) profile" evidence="8">
    <location>
        <begin position="1"/>
        <end position="496"/>
    </location>
</feature>
<comment type="subcellular location">
    <subcellularLocation>
        <location evidence="1">Membrane</location>
        <topology evidence="1">Multi-pass membrane protein</topology>
    </subcellularLocation>
</comment>
<accession>A0A9W9CWU8</accession>
<feature type="region of interest" description="Disordered" evidence="6">
    <location>
        <begin position="221"/>
        <end position="247"/>
    </location>
</feature>
<proteinExistence type="predicted"/>
<keyword evidence="10" id="KW-1185">Reference proteome</keyword>
<gene>
    <name evidence="9" type="ORF">N0V93_004155</name>
</gene>
<evidence type="ECO:0000256" key="3">
    <source>
        <dbReference type="ARBA" id="ARBA00022692"/>
    </source>
</evidence>
<name>A0A9W9CWU8_9PEZI</name>
<dbReference type="GO" id="GO:0016020">
    <property type="term" value="C:membrane"/>
    <property type="evidence" value="ECO:0007669"/>
    <property type="project" value="UniProtKB-SubCell"/>
</dbReference>
<keyword evidence="3 7" id="KW-0812">Transmembrane</keyword>
<dbReference type="Gene3D" id="1.20.1250.20">
    <property type="entry name" value="MFS general substrate transporter like domains"/>
    <property type="match status" value="1"/>
</dbReference>
<organism evidence="9 10">
    <name type="scientific">Gnomoniopsis smithogilvyi</name>
    <dbReference type="NCBI Taxonomy" id="1191159"/>
    <lineage>
        <taxon>Eukaryota</taxon>
        <taxon>Fungi</taxon>
        <taxon>Dikarya</taxon>
        <taxon>Ascomycota</taxon>
        <taxon>Pezizomycotina</taxon>
        <taxon>Sordariomycetes</taxon>
        <taxon>Sordariomycetidae</taxon>
        <taxon>Diaporthales</taxon>
        <taxon>Gnomoniaceae</taxon>
        <taxon>Gnomoniopsis</taxon>
    </lineage>
</organism>
<feature type="transmembrane region" description="Helical" evidence="7">
    <location>
        <begin position="55"/>
        <end position="78"/>
    </location>
</feature>
<protein>
    <recommendedName>
        <fullName evidence="8">Major facilitator superfamily (MFS) profile domain-containing protein</fullName>
    </recommendedName>
</protein>
<comment type="caution">
    <text evidence="9">The sequence shown here is derived from an EMBL/GenBank/DDBJ whole genome shotgun (WGS) entry which is preliminary data.</text>
</comment>
<feature type="transmembrane region" description="Helical" evidence="7">
    <location>
        <begin position="342"/>
        <end position="365"/>
    </location>
</feature>
<evidence type="ECO:0000256" key="1">
    <source>
        <dbReference type="ARBA" id="ARBA00004141"/>
    </source>
</evidence>
<evidence type="ECO:0000256" key="6">
    <source>
        <dbReference type="SAM" id="MobiDB-lite"/>
    </source>
</evidence>
<dbReference type="PROSITE" id="PS50850">
    <property type="entry name" value="MFS"/>
    <property type="match status" value="1"/>
</dbReference>
<evidence type="ECO:0000256" key="4">
    <source>
        <dbReference type="ARBA" id="ARBA00022989"/>
    </source>
</evidence>
<dbReference type="InterPro" id="IPR011701">
    <property type="entry name" value="MFS"/>
</dbReference>
<evidence type="ECO:0000256" key="5">
    <source>
        <dbReference type="ARBA" id="ARBA00023136"/>
    </source>
</evidence>
<dbReference type="Proteomes" id="UP001140453">
    <property type="component" value="Unassembled WGS sequence"/>
</dbReference>
<evidence type="ECO:0000313" key="9">
    <source>
        <dbReference type="EMBL" id="KAJ4390559.1"/>
    </source>
</evidence>
<dbReference type="Pfam" id="PF07690">
    <property type="entry name" value="MFS_1"/>
    <property type="match status" value="1"/>
</dbReference>